<feature type="compositionally biased region" description="Basic and acidic residues" evidence="1">
    <location>
        <begin position="54"/>
        <end position="65"/>
    </location>
</feature>
<proteinExistence type="predicted"/>
<keyword evidence="3" id="KW-1185">Reference proteome</keyword>
<evidence type="ECO:0000313" key="3">
    <source>
        <dbReference type="Proteomes" id="UP000735302"/>
    </source>
</evidence>
<feature type="compositionally biased region" description="Basic residues" evidence="1">
    <location>
        <begin position="66"/>
        <end position="79"/>
    </location>
</feature>
<organism evidence="2 3">
    <name type="scientific">Plakobranchus ocellatus</name>
    <dbReference type="NCBI Taxonomy" id="259542"/>
    <lineage>
        <taxon>Eukaryota</taxon>
        <taxon>Metazoa</taxon>
        <taxon>Spiralia</taxon>
        <taxon>Lophotrochozoa</taxon>
        <taxon>Mollusca</taxon>
        <taxon>Gastropoda</taxon>
        <taxon>Heterobranchia</taxon>
        <taxon>Euthyneura</taxon>
        <taxon>Panpulmonata</taxon>
        <taxon>Sacoglossa</taxon>
        <taxon>Placobranchoidea</taxon>
        <taxon>Plakobranchidae</taxon>
        <taxon>Plakobranchus</taxon>
    </lineage>
</organism>
<protein>
    <submittedName>
        <fullName evidence="2">Uncharacterized protein</fullName>
    </submittedName>
</protein>
<reference evidence="2 3" key="1">
    <citation type="journal article" date="2021" name="Elife">
        <title>Chloroplast acquisition without the gene transfer in kleptoplastic sea slugs, Plakobranchus ocellatus.</title>
        <authorList>
            <person name="Maeda T."/>
            <person name="Takahashi S."/>
            <person name="Yoshida T."/>
            <person name="Shimamura S."/>
            <person name="Takaki Y."/>
            <person name="Nagai Y."/>
            <person name="Toyoda A."/>
            <person name="Suzuki Y."/>
            <person name="Arimoto A."/>
            <person name="Ishii H."/>
            <person name="Satoh N."/>
            <person name="Nishiyama T."/>
            <person name="Hasebe M."/>
            <person name="Maruyama T."/>
            <person name="Minagawa J."/>
            <person name="Obokata J."/>
            <person name="Shigenobu S."/>
        </authorList>
    </citation>
    <scope>NUCLEOTIDE SEQUENCE [LARGE SCALE GENOMIC DNA]</scope>
</reference>
<accession>A0AAV3YV18</accession>
<comment type="caution">
    <text evidence="2">The sequence shown here is derived from an EMBL/GenBank/DDBJ whole genome shotgun (WGS) entry which is preliminary data.</text>
</comment>
<dbReference type="AlphaFoldDB" id="A0AAV3YV18"/>
<evidence type="ECO:0000313" key="2">
    <source>
        <dbReference type="EMBL" id="GFN86321.1"/>
    </source>
</evidence>
<gene>
    <name evidence="2" type="ORF">PoB_001282700</name>
</gene>
<sequence>MKSVHVKVILGFQASVNGQARAWEKGLNSNKKVPVLLISGQVRKPCYHQCLQMEDGKEKQQTSKKKDNKKRKTRERRARPQQGDIRLLGLPSGQGAGGRARTRDRRVPADLRADSLATVPPSPLMEVEAELN</sequence>
<dbReference type="Proteomes" id="UP000735302">
    <property type="component" value="Unassembled WGS sequence"/>
</dbReference>
<evidence type="ECO:0000256" key="1">
    <source>
        <dbReference type="SAM" id="MobiDB-lite"/>
    </source>
</evidence>
<name>A0AAV3YV18_9GAST</name>
<dbReference type="EMBL" id="BLXT01001517">
    <property type="protein sequence ID" value="GFN86321.1"/>
    <property type="molecule type" value="Genomic_DNA"/>
</dbReference>
<feature type="region of interest" description="Disordered" evidence="1">
    <location>
        <begin position="53"/>
        <end position="132"/>
    </location>
</feature>